<protein>
    <submittedName>
        <fullName evidence="12">Interleukin-13 receptor subunit alpha-1-like</fullName>
    </submittedName>
</protein>
<keyword evidence="3 9" id="KW-0732">Signal</keyword>
<dbReference type="Pfam" id="PF18001">
    <property type="entry name" value="Il13Ra_Ig"/>
    <property type="match status" value="1"/>
</dbReference>
<name>A0AAD8D675_ACIOX</name>
<reference evidence="12" key="1">
    <citation type="submission" date="2022-02" db="EMBL/GenBank/DDBJ databases">
        <title>Atlantic sturgeon de novo genome assembly.</title>
        <authorList>
            <person name="Stock M."/>
            <person name="Klopp C."/>
            <person name="Guiguen Y."/>
            <person name="Cabau C."/>
            <person name="Parinello H."/>
            <person name="Santidrian Yebra-Pimentel E."/>
            <person name="Kuhl H."/>
            <person name="Dirks R.P."/>
            <person name="Guessner J."/>
            <person name="Wuertz S."/>
            <person name="Du K."/>
            <person name="Schartl M."/>
        </authorList>
    </citation>
    <scope>NUCLEOTIDE SEQUENCE</scope>
    <source>
        <strain evidence="12">STURGEONOMICS-FGT-2020</strain>
        <tissue evidence="12">Whole blood</tissue>
    </source>
</reference>
<evidence type="ECO:0000256" key="8">
    <source>
        <dbReference type="SAM" id="Phobius"/>
    </source>
</evidence>
<evidence type="ECO:0000256" key="3">
    <source>
        <dbReference type="ARBA" id="ARBA00022729"/>
    </source>
</evidence>
<sequence length="431" mass="49440">MYRIRRQMGLVMFCFFGLLLMITWAESYTDKIPAPRNLTSSIKNPFDVTWSWSPPDGVAADKGCIKYESSLNSKNHVRNFSLSREVYFALNDEIHFHVKAFNICDSSKDGEWANISLPAPPGDVESLVKHFQCVIYEEGCMNCTWQPGTKPHFAYSLYYWQTNLGELQTCSEYIVSDGVRQGCHFHESKQPWNASRIVYILVNGSLDYAEVRPFHSEVDPQTIVKPYPPNITSITLKENKLFVEWAEPSHFPARCIAFDLRYKDSILTPWKDTTGIKDPKFSFDIELKKKYMVQVRSQYNGYCGSKSSGEWSEVKHYGEAAETDRTLYIIVLIVAPLVVAAAAITLLVYLKRLQIYLLPPIPDPGKLFKDMFERNGEILHWTMQAKECQIFIPKEEVCIPVLVEVEQELECISDYQNLKRTGTGKGSEELL</sequence>
<proteinExistence type="predicted"/>
<gene>
    <name evidence="12" type="primary">Il13ra1</name>
    <name evidence="12" type="ORF">AOXY_G16735</name>
</gene>
<dbReference type="InterPro" id="IPR015321">
    <property type="entry name" value="TypeI_recpt_CBD"/>
</dbReference>
<comment type="subcellular location">
    <subcellularLocation>
        <location evidence="1">Membrane</location>
        <topology evidence="1">Single-pass type I membrane protein</topology>
    </subcellularLocation>
</comment>
<evidence type="ECO:0000259" key="10">
    <source>
        <dbReference type="Pfam" id="PF09240"/>
    </source>
</evidence>
<dbReference type="InterPro" id="IPR013783">
    <property type="entry name" value="Ig-like_fold"/>
</dbReference>
<evidence type="ECO:0000256" key="5">
    <source>
        <dbReference type="ARBA" id="ARBA00023136"/>
    </source>
</evidence>
<evidence type="ECO:0000256" key="6">
    <source>
        <dbReference type="ARBA" id="ARBA00023170"/>
    </source>
</evidence>
<keyword evidence="13" id="KW-1185">Reference proteome</keyword>
<dbReference type="GO" id="GO:0009897">
    <property type="term" value="C:external side of plasma membrane"/>
    <property type="evidence" value="ECO:0007669"/>
    <property type="project" value="TreeGrafter"/>
</dbReference>
<dbReference type="InterPro" id="IPR036116">
    <property type="entry name" value="FN3_sf"/>
</dbReference>
<keyword evidence="2 8" id="KW-0812">Transmembrane</keyword>
<evidence type="ECO:0000256" key="4">
    <source>
        <dbReference type="ARBA" id="ARBA00022989"/>
    </source>
</evidence>
<keyword evidence="4 8" id="KW-1133">Transmembrane helix</keyword>
<feature type="chain" id="PRO_5041941195" evidence="9">
    <location>
        <begin position="26"/>
        <end position="431"/>
    </location>
</feature>
<dbReference type="EMBL" id="JAGXEW010000015">
    <property type="protein sequence ID" value="KAK1163296.1"/>
    <property type="molecule type" value="Genomic_DNA"/>
</dbReference>
<feature type="domain" description="Interleukin-13 receptor subunit alpha-1 Ig-like" evidence="11">
    <location>
        <begin position="32"/>
        <end position="123"/>
    </location>
</feature>
<keyword evidence="7" id="KW-0325">Glycoprotein</keyword>
<keyword evidence="5 8" id="KW-0472">Membrane</keyword>
<dbReference type="Pfam" id="PF09240">
    <property type="entry name" value="IL6Ra-bind"/>
    <property type="match status" value="1"/>
</dbReference>
<evidence type="ECO:0000256" key="7">
    <source>
        <dbReference type="ARBA" id="ARBA00023180"/>
    </source>
</evidence>
<dbReference type="InterPro" id="IPR040566">
    <property type="entry name" value="Il13Ra_Ig"/>
</dbReference>
<evidence type="ECO:0000256" key="9">
    <source>
        <dbReference type="SAM" id="SignalP"/>
    </source>
</evidence>
<feature type="signal peptide" evidence="9">
    <location>
        <begin position="1"/>
        <end position="25"/>
    </location>
</feature>
<dbReference type="InterPro" id="IPR003961">
    <property type="entry name" value="FN3_dom"/>
</dbReference>
<feature type="transmembrane region" description="Helical" evidence="8">
    <location>
        <begin position="327"/>
        <end position="350"/>
    </location>
</feature>
<dbReference type="GO" id="GO:0004896">
    <property type="term" value="F:cytokine receptor activity"/>
    <property type="evidence" value="ECO:0007669"/>
    <property type="project" value="TreeGrafter"/>
</dbReference>
<keyword evidence="6 12" id="KW-0675">Receptor</keyword>
<evidence type="ECO:0000313" key="13">
    <source>
        <dbReference type="Proteomes" id="UP001230051"/>
    </source>
</evidence>
<evidence type="ECO:0000256" key="1">
    <source>
        <dbReference type="ARBA" id="ARBA00004479"/>
    </source>
</evidence>
<dbReference type="PANTHER" id="PTHR23037">
    <property type="entry name" value="CYTOKINE RECEPTOR"/>
    <property type="match status" value="1"/>
</dbReference>
<dbReference type="AlphaFoldDB" id="A0AAD8D675"/>
<dbReference type="CDD" id="cd00063">
    <property type="entry name" value="FN3"/>
    <property type="match status" value="1"/>
</dbReference>
<dbReference type="Proteomes" id="UP001230051">
    <property type="component" value="Unassembled WGS sequence"/>
</dbReference>
<dbReference type="PANTHER" id="PTHR23037:SF46">
    <property type="entry name" value="INTERLEUKIN 5 RECEPTOR SUBUNIT ALPHA"/>
    <property type="match status" value="1"/>
</dbReference>
<organism evidence="12 13">
    <name type="scientific">Acipenser oxyrinchus oxyrinchus</name>
    <dbReference type="NCBI Taxonomy" id="40147"/>
    <lineage>
        <taxon>Eukaryota</taxon>
        <taxon>Metazoa</taxon>
        <taxon>Chordata</taxon>
        <taxon>Craniata</taxon>
        <taxon>Vertebrata</taxon>
        <taxon>Euteleostomi</taxon>
        <taxon>Actinopterygii</taxon>
        <taxon>Chondrostei</taxon>
        <taxon>Acipenseriformes</taxon>
        <taxon>Acipenseridae</taxon>
        <taxon>Acipenser</taxon>
    </lineage>
</organism>
<dbReference type="Gene3D" id="2.60.40.10">
    <property type="entry name" value="Immunoglobulins"/>
    <property type="match status" value="3"/>
</dbReference>
<evidence type="ECO:0000313" key="12">
    <source>
        <dbReference type="EMBL" id="KAK1163296.1"/>
    </source>
</evidence>
<evidence type="ECO:0000259" key="11">
    <source>
        <dbReference type="Pfam" id="PF18001"/>
    </source>
</evidence>
<accession>A0AAD8D675</accession>
<evidence type="ECO:0000256" key="2">
    <source>
        <dbReference type="ARBA" id="ARBA00022692"/>
    </source>
</evidence>
<feature type="domain" description="Type I cytokine receptor cytokine-binding" evidence="10">
    <location>
        <begin position="131"/>
        <end position="223"/>
    </location>
</feature>
<dbReference type="SUPFAM" id="SSF49265">
    <property type="entry name" value="Fibronectin type III"/>
    <property type="match status" value="2"/>
</dbReference>
<comment type="caution">
    <text evidence="12">The sequence shown here is derived from an EMBL/GenBank/DDBJ whole genome shotgun (WGS) entry which is preliminary data.</text>
</comment>